<name>A0ACB6R675_9PLEO</name>
<protein>
    <submittedName>
        <fullName evidence="1">Uncharacterized protein</fullName>
    </submittedName>
</protein>
<proteinExistence type="predicted"/>
<evidence type="ECO:0000313" key="1">
    <source>
        <dbReference type="EMBL" id="KAF2474744.1"/>
    </source>
</evidence>
<sequence>MIAHVRYSGEDESAPEIKKLLLAVAEDEDNFEKWEALVTFCEGLEGGITRNSSPSAIDIVRNVFDCFLAKYPLFFGYWKKYADLEFGIGGTETAEMVYERGVSSVPTSVDLWTGYCAFKQDTCHDIDIVRELFERGAHFVGLDFQCHPFWDKYIEFEKRIDHPENVTKILERIIHIPMYHFSRNFEKFRGEISVRPLEELAAPDLLQEMKNLVLVESQGEPEKSAIEMDRLLRAKLDQYYLEAYNRTHTETMKRWNFEQNIKRAYFHVTELEDAELVNWRKYLDFEEAEGNFVRTMFLYERCLVVCALYDEFWLRYARWMFSQGKEEDTRIIYMRASTIFVPIARPTVRLHWARFEEKKGRLDVAADIHLAILDQSPDHVETIISLAGLKRRQEGIDAAIQLLDQYRNERDVYTGGRLAAEQARIIWKCKGSPTEARDLFQAWHERYLDSRAFWIKYLRFEMDQDGSKESEAETLARIKNVHSMMREKGRFSPSTMRDLSHLYMEYLLEHGGKDAAEEYMELDKEVNGYVSSVADVPPLPFLTPPPSEQPYYTDNSREFGNA</sequence>
<gene>
    <name evidence="1" type="ORF">BDR25DRAFT_322906</name>
</gene>
<comment type="caution">
    <text evidence="1">The sequence shown here is derived from an EMBL/GenBank/DDBJ whole genome shotgun (WGS) entry which is preliminary data.</text>
</comment>
<dbReference type="EMBL" id="MU003497">
    <property type="protein sequence ID" value="KAF2474744.1"/>
    <property type="molecule type" value="Genomic_DNA"/>
</dbReference>
<keyword evidence="2" id="KW-1185">Reference proteome</keyword>
<accession>A0ACB6R675</accession>
<evidence type="ECO:0000313" key="2">
    <source>
        <dbReference type="Proteomes" id="UP000799755"/>
    </source>
</evidence>
<reference evidence="1" key="1">
    <citation type="journal article" date="2020" name="Stud. Mycol.">
        <title>101 Dothideomycetes genomes: a test case for predicting lifestyles and emergence of pathogens.</title>
        <authorList>
            <person name="Haridas S."/>
            <person name="Albert R."/>
            <person name="Binder M."/>
            <person name="Bloem J."/>
            <person name="Labutti K."/>
            <person name="Salamov A."/>
            <person name="Andreopoulos B."/>
            <person name="Baker S."/>
            <person name="Barry K."/>
            <person name="Bills G."/>
            <person name="Bluhm B."/>
            <person name="Cannon C."/>
            <person name="Castanera R."/>
            <person name="Culley D."/>
            <person name="Daum C."/>
            <person name="Ezra D."/>
            <person name="Gonzalez J."/>
            <person name="Henrissat B."/>
            <person name="Kuo A."/>
            <person name="Liang C."/>
            <person name="Lipzen A."/>
            <person name="Lutzoni F."/>
            <person name="Magnuson J."/>
            <person name="Mondo S."/>
            <person name="Nolan M."/>
            <person name="Ohm R."/>
            <person name="Pangilinan J."/>
            <person name="Park H.-J."/>
            <person name="Ramirez L."/>
            <person name="Alfaro M."/>
            <person name="Sun H."/>
            <person name="Tritt A."/>
            <person name="Yoshinaga Y."/>
            <person name="Zwiers L.-H."/>
            <person name="Turgeon B."/>
            <person name="Goodwin S."/>
            <person name="Spatafora J."/>
            <person name="Crous P."/>
            <person name="Grigoriev I."/>
        </authorList>
    </citation>
    <scope>NUCLEOTIDE SEQUENCE</scope>
    <source>
        <strain evidence="1">ATCC 200398</strain>
    </source>
</reference>
<dbReference type="Proteomes" id="UP000799755">
    <property type="component" value="Unassembled WGS sequence"/>
</dbReference>
<organism evidence="1 2">
    <name type="scientific">Lindgomyces ingoldianus</name>
    <dbReference type="NCBI Taxonomy" id="673940"/>
    <lineage>
        <taxon>Eukaryota</taxon>
        <taxon>Fungi</taxon>
        <taxon>Dikarya</taxon>
        <taxon>Ascomycota</taxon>
        <taxon>Pezizomycotina</taxon>
        <taxon>Dothideomycetes</taxon>
        <taxon>Pleosporomycetidae</taxon>
        <taxon>Pleosporales</taxon>
        <taxon>Lindgomycetaceae</taxon>
        <taxon>Lindgomyces</taxon>
    </lineage>
</organism>